<dbReference type="InterPro" id="IPR046945">
    <property type="entry name" value="RHMD-like"/>
</dbReference>
<dbReference type="InterPro" id="IPR013341">
    <property type="entry name" value="Mandelate_racemase_N_dom"/>
</dbReference>
<dbReference type="PANTHER" id="PTHR13794:SF58">
    <property type="entry name" value="MITOCHONDRIAL ENOLASE SUPERFAMILY MEMBER 1"/>
    <property type="match status" value="1"/>
</dbReference>
<dbReference type="Gene3D" id="3.30.390.10">
    <property type="entry name" value="Enolase-like, N-terminal domain"/>
    <property type="match status" value="1"/>
</dbReference>
<dbReference type="Pfam" id="PF13378">
    <property type="entry name" value="MR_MLE_C"/>
    <property type="match status" value="1"/>
</dbReference>
<dbReference type="GO" id="GO:0009063">
    <property type="term" value="P:amino acid catabolic process"/>
    <property type="evidence" value="ECO:0007669"/>
    <property type="project" value="InterPro"/>
</dbReference>
<dbReference type="AlphaFoldDB" id="A0A6P2C3L4"/>
<evidence type="ECO:0000259" key="4">
    <source>
        <dbReference type="SMART" id="SM00922"/>
    </source>
</evidence>
<organism evidence="5 6">
    <name type="scientific">Trebonia kvetii</name>
    <dbReference type="NCBI Taxonomy" id="2480626"/>
    <lineage>
        <taxon>Bacteria</taxon>
        <taxon>Bacillati</taxon>
        <taxon>Actinomycetota</taxon>
        <taxon>Actinomycetes</taxon>
        <taxon>Streptosporangiales</taxon>
        <taxon>Treboniaceae</taxon>
        <taxon>Trebonia</taxon>
    </lineage>
</organism>
<keyword evidence="6" id="KW-1185">Reference proteome</keyword>
<dbReference type="InterPro" id="IPR029065">
    <property type="entry name" value="Enolase_C-like"/>
</dbReference>
<keyword evidence="3" id="KW-0460">Magnesium</keyword>
<evidence type="ECO:0000256" key="1">
    <source>
        <dbReference type="ARBA" id="ARBA00001946"/>
    </source>
</evidence>
<dbReference type="InterPro" id="IPR013342">
    <property type="entry name" value="Mandelate_racemase_C"/>
</dbReference>
<reference evidence="5 6" key="1">
    <citation type="submission" date="2018-11" db="EMBL/GenBank/DDBJ databases">
        <title>Trebonia kvetii gen.nov., sp.nov., a novel acidophilic actinobacterium, and proposal of the new actinobacterial family Treboniaceae fam. nov.</title>
        <authorList>
            <person name="Rapoport D."/>
            <person name="Sagova-Mareckova M."/>
            <person name="Sedlacek I."/>
            <person name="Provaznik J."/>
            <person name="Kralova S."/>
            <person name="Pavlinic D."/>
            <person name="Benes V."/>
            <person name="Kopecky J."/>
        </authorList>
    </citation>
    <scope>NUCLEOTIDE SEQUENCE [LARGE SCALE GENOMIC DNA]</scope>
    <source>
        <strain evidence="5 6">15Tr583</strain>
    </source>
</reference>
<dbReference type="Gene3D" id="3.20.20.120">
    <property type="entry name" value="Enolase-like C-terminal domain"/>
    <property type="match status" value="1"/>
</dbReference>
<dbReference type="InterPro" id="IPR018110">
    <property type="entry name" value="Mandel_Rmase/mucon_lact_enz_CS"/>
</dbReference>
<dbReference type="SUPFAM" id="SSF51604">
    <property type="entry name" value="Enolase C-terminal domain-like"/>
    <property type="match status" value="1"/>
</dbReference>
<proteinExistence type="predicted"/>
<dbReference type="InterPro" id="IPR036849">
    <property type="entry name" value="Enolase-like_C_sf"/>
</dbReference>
<evidence type="ECO:0000256" key="3">
    <source>
        <dbReference type="ARBA" id="ARBA00022842"/>
    </source>
</evidence>
<dbReference type="GO" id="GO:0016052">
    <property type="term" value="P:carbohydrate catabolic process"/>
    <property type="evidence" value="ECO:0007669"/>
    <property type="project" value="TreeGrafter"/>
</dbReference>
<comment type="cofactor">
    <cofactor evidence="1">
        <name>Mg(2+)</name>
        <dbReference type="ChEBI" id="CHEBI:18420"/>
    </cofactor>
</comment>
<feature type="domain" description="Mandelate racemase/muconate lactonizing enzyme C-terminal" evidence="4">
    <location>
        <begin position="147"/>
        <end position="239"/>
    </location>
</feature>
<dbReference type="SUPFAM" id="SSF54826">
    <property type="entry name" value="Enolase N-terminal domain-like"/>
    <property type="match status" value="1"/>
</dbReference>
<gene>
    <name evidence="5" type="ORF">EAS64_09835</name>
</gene>
<dbReference type="PANTHER" id="PTHR13794">
    <property type="entry name" value="ENOLASE SUPERFAMILY, MANDELATE RACEMASE"/>
    <property type="match status" value="1"/>
</dbReference>
<dbReference type="PROSITE" id="PS00908">
    <property type="entry name" value="MR_MLE_1"/>
    <property type="match status" value="1"/>
</dbReference>
<dbReference type="SMART" id="SM00922">
    <property type="entry name" value="MR_MLE"/>
    <property type="match status" value="1"/>
</dbReference>
<keyword evidence="2" id="KW-0479">Metal-binding</keyword>
<evidence type="ECO:0000313" key="6">
    <source>
        <dbReference type="Proteomes" id="UP000460272"/>
    </source>
</evidence>
<dbReference type="SFLD" id="SFLDS00001">
    <property type="entry name" value="Enolase"/>
    <property type="match status" value="1"/>
</dbReference>
<accession>A0A6P2C3L4</accession>
<dbReference type="OrthoDB" id="9796450at2"/>
<dbReference type="Pfam" id="PF02746">
    <property type="entry name" value="MR_MLE_N"/>
    <property type="match status" value="1"/>
</dbReference>
<dbReference type="PROSITE" id="PS00909">
    <property type="entry name" value="MR_MLE_2"/>
    <property type="match status" value="1"/>
</dbReference>
<dbReference type="InterPro" id="IPR029017">
    <property type="entry name" value="Enolase-like_N"/>
</dbReference>
<sequence length="365" mass="38009">MPVVDAIARVETFPLRIPFRPANGSSTAPRPPVDSLLVKITTGDGVAGWGEAFGFEAAPMTRWSVEELIAPLCLGRDAARIGPLMREIQQKLQVFGRGGTVMHALSAVDTALWDIAGRAAGVPLHRLLGGGAPDLPCYASLDPLGAEPLVRAGVRAALDAGFRAVKLHERAPSVVRAARSEAGDTTTLMLDVNCAWTLAQARQAAADMAGVGLRWLEEPVWPPENFAGLAALRAGCGIPIAAGENAATLLDFGRLMDAGAVDVLQPSPAKMGGVTELRQVFPVAAVRNVAVLPHTFYHGPGLLAAIHVTAALGTADAMIEWRYSDLEALPYGEAVVPAAGRIAVPNGPGLGADPDPGVLGRYLSD</sequence>
<dbReference type="GO" id="GO:0000287">
    <property type="term" value="F:magnesium ion binding"/>
    <property type="evidence" value="ECO:0007669"/>
    <property type="project" value="TreeGrafter"/>
</dbReference>
<dbReference type="EMBL" id="RPFW01000002">
    <property type="protein sequence ID" value="TVZ05778.1"/>
    <property type="molecule type" value="Genomic_DNA"/>
</dbReference>
<dbReference type="CDD" id="cd03316">
    <property type="entry name" value="MR_like"/>
    <property type="match status" value="1"/>
</dbReference>
<protein>
    <submittedName>
        <fullName evidence="5">Mandelate racemase/muconate lactonizing enzyme family protein</fullName>
    </submittedName>
</protein>
<name>A0A6P2C3L4_9ACTN</name>
<dbReference type="Proteomes" id="UP000460272">
    <property type="component" value="Unassembled WGS sequence"/>
</dbReference>
<evidence type="ECO:0000256" key="2">
    <source>
        <dbReference type="ARBA" id="ARBA00022723"/>
    </source>
</evidence>
<comment type="caution">
    <text evidence="5">The sequence shown here is derived from an EMBL/GenBank/DDBJ whole genome shotgun (WGS) entry which is preliminary data.</text>
</comment>
<dbReference type="GO" id="GO:0016836">
    <property type="term" value="F:hydro-lyase activity"/>
    <property type="evidence" value="ECO:0007669"/>
    <property type="project" value="TreeGrafter"/>
</dbReference>
<evidence type="ECO:0000313" key="5">
    <source>
        <dbReference type="EMBL" id="TVZ05778.1"/>
    </source>
</evidence>